<reference evidence="1" key="2">
    <citation type="submission" date="2021-04" db="EMBL/GenBank/DDBJ databases">
        <authorList>
            <person name="Dong X."/>
        </authorList>
    </citation>
    <scope>NUCLEOTIDE SEQUENCE</scope>
    <source>
        <strain evidence="1">ZWT</strain>
    </source>
</reference>
<comment type="caution">
    <text evidence="1">The sequence shown here is derived from an EMBL/GenBank/DDBJ whole genome shotgun (WGS) entry which is preliminary data.</text>
</comment>
<evidence type="ECO:0000313" key="2">
    <source>
        <dbReference type="Proteomes" id="UP001056429"/>
    </source>
</evidence>
<gene>
    <name evidence="1" type="ORF">KDK92_15600</name>
</gene>
<reference evidence="1" key="1">
    <citation type="journal article" date="2021" name="mSystems">
        <title>Bacteria and Archaea Synergistically Convert Glycine Betaine to Biogenic Methane in the Formosa Cold Seep of the South China Sea.</title>
        <authorList>
            <person name="Li L."/>
            <person name="Zhang W."/>
            <person name="Zhang S."/>
            <person name="Song L."/>
            <person name="Sun Q."/>
            <person name="Zhang H."/>
            <person name="Xiang H."/>
            <person name="Dong X."/>
        </authorList>
    </citation>
    <scope>NUCLEOTIDE SEQUENCE</scope>
    <source>
        <strain evidence="1">ZWT</strain>
    </source>
</reference>
<dbReference type="RefSeq" id="WP_250860266.1">
    <property type="nucleotide sequence ID" value="NZ_JAGSOJ010000003.1"/>
</dbReference>
<dbReference type="EMBL" id="JAGSOJ010000003">
    <property type="protein sequence ID" value="MCM1991158.1"/>
    <property type="molecule type" value="Genomic_DNA"/>
</dbReference>
<evidence type="ECO:0000313" key="1">
    <source>
        <dbReference type="EMBL" id="MCM1991158.1"/>
    </source>
</evidence>
<dbReference type="AlphaFoldDB" id="A0A9J6P4U3"/>
<accession>A0A9J6P4U3</accession>
<sequence>MDSFYKIFDILKKISKLENDKITLIKNIDSTINNYRIEMLEILSKSYIEYDFYHSYKHYLNLSKDPNYFNVYYKVNSSYMPIVTDVCLARHPIFEDNYDDYIKIATGTLSNLTLYCDSSNIETFPKEDSLYLNIKNKNELIDFDK</sequence>
<name>A0A9J6P4U3_9CLOT</name>
<organism evidence="1 2">
    <name type="scientific">Oceanirhabdus seepicola</name>
    <dbReference type="NCBI Taxonomy" id="2828781"/>
    <lineage>
        <taxon>Bacteria</taxon>
        <taxon>Bacillati</taxon>
        <taxon>Bacillota</taxon>
        <taxon>Clostridia</taxon>
        <taxon>Eubacteriales</taxon>
        <taxon>Clostridiaceae</taxon>
        <taxon>Oceanirhabdus</taxon>
    </lineage>
</organism>
<dbReference type="Proteomes" id="UP001056429">
    <property type="component" value="Unassembled WGS sequence"/>
</dbReference>
<keyword evidence="2" id="KW-1185">Reference proteome</keyword>
<proteinExistence type="predicted"/>
<protein>
    <submittedName>
        <fullName evidence="1">Uncharacterized protein</fullName>
    </submittedName>
</protein>